<keyword evidence="10" id="KW-1185">Reference proteome</keyword>
<feature type="region of interest" description="Disordered" evidence="7">
    <location>
        <begin position="1"/>
        <end position="26"/>
    </location>
</feature>
<evidence type="ECO:0000256" key="6">
    <source>
        <dbReference type="ARBA" id="ARBA00023242"/>
    </source>
</evidence>
<feature type="compositionally biased region" description="Polar residues" evidence="7">
    <location>
        <begin position="224"/>
        <end position="233"/>
    </location>
</feature>
<protein>
    <submittedName>
        <fullName evidence="9">Transcription factor AP-2-epsilon</fullName>
    </submittedName>
</protein>
<feature type="compositionally biased region" description="Polar residues" evidence="7">
    <location>
        <begin position="710"/>
        <end position="719"/>
    </location>
</feature>
<evidence type="ECO:0000256" key="7">
    <source>
        <dbReference type="SAM" id="MobiDB-lite"/>
    </source>
</evidence>
<dbReference type="EMBL" id="JXXN02000021">
    <property type="protein sequence ID" value="THD29016.1"/>
    <property type="molecule type" value="Genomic_DNA"/>
</dbReference>
<feature type="compositionally biased region" description="Polar residues" evidence="7">
    <location>
        <begin position="201"/>
        <end position="211"/>
    </location>
</feature>
<organism evidence="9 10">
    <name type="scientific">Fasciola hepatica</name>
    <name type="common">Liver fluke</name>
    <dbReference type="NCBI Taxonomy" id="6192"/>
    <lineage>
        <taxon>Eukaryota</taxon>
        <taxon>Metazoa</taxon>
        <taxon>Spiralia</taxon>
        <taxon>Lophotrochozoa</taxon>
        <taxon>Platyhelminthes</taxon>
        <taxon>Trematoda</taxon>
        <taxon>Digenea</taxon>
        <taxon>Plagiorchiida</taxon>
        <taxon>Echinostomata</taxon>
        <taxon>Echinostomatoidea</taxon>
        <taxon>Fasciolidae</taxon>
        <taxon>Fasciola</taxon>
    </lineage>
</organism>
<evidence type="ECO:0000256" key="2">
    <source>
        <dbReference type="ARBA" id="ARBA00007770"/>
    </source>
</evidence>
<feature type="region of interest" description="Disordered" evidence="7">
    <location>
        <begin position="201"/>
        <end position="237"/>
    </location>
</feature>
<comment type="similarity">
    <text evidence="2">Belongs to the AP-2 family.</text>
</comment>
<proteinExistence type="inferred from homology"/>
<dbReference type="Proteomes" id="UP000230066">
    <property type="component" value="Unassembled WGS sequence"/>
</dbReference>
<keyword evidence="6" id="KW-0539">Nucleus</keyword>
<reference evidence="9" key="1">
    <citation type="submission" date="2019-03" db="EMBL/GenBank/DDBJ databases">
        <title>Improved annotation for the trematode Fasciola hepatica.</title>
        <authorList>
            <person name="Choi Y.-J."/>
            <person name="Martin J."/>
            <person name="Mitreva M."/>
        </authorList>
    </citation>
    <scope>NUCLEOTIDE SEQUENCE [LARGE SCALE GENOMIC DNA]</scope>
</reference>
<comment type="caution">
    <text evidence="9">The sequence shown here is derived from an EMBL/GenBank/DDBJ whole genome shotgun (WGS) entry which is preliminary data.</text>
</comment>
<dbReference type="GO" id="GO:0042127">
    <property type="term" value="P:regulation of cell population proliferation"/>
    <property type="evidence" value="ECO:0007669"/>
    <property type="project" value="TreeGrafter"/>
</dbReference>
<dbReference type="InterPro" id="IPR013854">
    <property type="entry name" value="TF_AP2_C"/>
</dbReference>
<feature type="domain" description="Transcription factor AP-2 C-terminal" evidence="8">
    <location>
        <begin position="551"/>
        <end position="750"/>
    </location>
</feature>
<name>A0A4E0RKR5_FASHE</name>
<keyword evidence="3" id="KW-0805">Transcription regulation</keyword>
<dbReference type="PANTHER" id="PTHR10812:SF17">
    <property type="entry name" value="TRANSCRIPTION FACTOR AP-2, ISOFORM D"/>
    <property type="match status" value="1"/>
</dbReference>
<feature type="region of interest" description="Disordered" evidence="7">
    <location>
        <begin position="761"/>
        <end position="788"/>
    </location>
</feature>
<dbReference type="GO" id="GO:0000977">
    <property type="term" value="F:RNA polymerase II transcription regulatory region sequence-specific DNA binding"/>
    <property type="evidence" value="ECO:0007669"/>
    <property type="project" value="TreeGrafter"/>
</dbReference>
<feature type="compositionally biased region" description="Low complexity" evidence="7">
    <location>
        <begin position="315"/>
        <end position="338"/>
    </location>
</feature>
<dbReference type="Pfam" id="PF03299">
    <property type="entry name" value="TF_AP-2"/>
    <property type="match status" value="1"/>
</dbReference>
<keyword evidence="5" id="KW-0804">Transcription</keyword>
<feature type="region of interest" description="Disordered" evidence="7">
    <location>
        <begin position="305"/>
        <end position="347"/>
    </location>
</feature>
<evidence type="ECO:0000256" key="1">
    <source>
        <dbReference type="ARBA" id="ARBA00004123"/>
    </source>
</evidence>
<dbReference type="GO" id="GO:0005634">
    <property type="term" value="C:nucleus"/>
    <property type="evidence" value="ECO:0007669"/>
    <property type="project" value="UniProtKB-SubCell"/>
</dbReference>
<keyword evidence="4" id="KW-0238">DNA-binding</keyword>
<evidence type="ECO:0000313" key="9">
    <source>
        <dbReference type="EMBL" id="THD29016.1"/>
    </source>
</evidence>
<dbReference type="AlphaFoldDB" id="A0A4E0RKR5"/>
<evidence type="ECO:0000313" key="10">
    <source>
        <dbReference type="Proteomes" id="UP000230066"/>
    </source>
</evidence>
<evidence type="ECO:0000256" key="3">
    <source>
        <dbReference type="ARBA" id="ARBA00023015"/>
    </source>
</evidence>
<feature type="compositionally biased region" description="Polar residues" evidence="7">
    <location>
        <begin position="1"/>
        <end position="20"/>
    </location>
</feature>
<gene>
    <name evidence="9" type="ORF">D915_000119</name>
</gene>
<dbReference type="PANTHER" id="PTHR10812">
    <property type="entry name" value="TRANSCRIPTION FACTOR AP-2"/>
    <property type="match status" value="1"/>
</dbReference>
<comment type="subcellular location">
    <subcellularLocation>
        <location evidence="1">Nucleus</location>
    </subcellularLocation>
</comment>
<sequence length="880" mass="93732">MSSELQQERGSLVHNSSLAGTDSMGLDPSTIDFQPPYFPPPYYPHLSGPFIPLHHPSQSHSHPSSLLHSELTSNHSAQCSMGTNGFVGLNSPPPGMASLGSFFTGAMGYHHGQPHVPSAVPLALPPQTLQQQQQQHTPSVYATPFSTNNSRLYTSTAMSSPYFVPNANCYGYGSVQGRTVHGSDPELEASQVVNAFNQLSGGFHQLPQSGESGDRTTDQAHPNRFTSKGSESGSPFLLNSVRCTTKLDSSSESNRQLSPNMKPIELAESLTNTMGYDMRTEGPRPVKLGPYDPLVVDKIDYDRSENAAESGYQQSATPSSTDSSCSSSHNSSNFVSPSGGSTHLESEVCGNGSRLPVTTCPGYRNEILGIPFHSPLRSSGSSGDGGRSRNSGNAAALGACAVVCDENPVRGSLFSRTGPNCSGMYVDAALKSMFEFSGGADPRMLTETGGLTGDPNGHGILGSGLTNSIESPYMSVRAHNLFAGNLSGLMSNSSVLQAMQSQGSLESGAQFSRTVGSAHAKSGIFRRGFRYKNNPESRADFAHGPCPADVFCTVPGRLSLLSSTSKYKVTVAEVQRRLSPPECLNASLLGGVLRRAKSKNGGRSLRDKLDKIGLNLPAGRRKAATVTLLTSLVEGEAIRMARDFSYLCENEFPHRACAEYLARNVMSMESVEVQKRRNQVHATRQMLLELTDMFSRDRSPLATNPLPPTRGSSPLDASTQRSLTHFSHITHGFGGLTLISALNTFQTILSDLTKLLDKEYSQSNPPNTQHIPGSSGLHSTHIHGTPSRNDNTGLVVHDGHPNPCSSGGIVSSGQMSTIVPTPTTSSGLVLDRQEQIRMLNGTRCKLTGDSIGQELGARLAGSRAPLMGELDGSAMIHGVI</sequence>
<accession>A0A4E0RKR5</accession>
<dbReference type="PRINTS" id="PR01748">
    <property type="entry name" value="AP2TNSCPFCT"/>
</dbReference>
<dbReference type="InterPro" id="IPR004979">
    <property type="entry name" value="TF_AP2"/>
</dbReference>
<feature type="region of interest" description="Disordered" evidence="7">
    <location>
        <begin position="697"/>
        <end position="719"/>
    </location>
</feature>
<feature type="compositionally biased region" description="Polar residues" evidence="7">
    <location>
        <begin position="761"/>
        <end position="778"/>
    </location>
</feature>
<dbReference type="GO" id="GO:0000981">
    <property type="term" value="F:DNA-binding transcription factor activity, RNA polymerase II-specific"/>
    <property type="evidence" value="ECO:0007669"/>
    <property type="project" value="TreeGrafter"/>
</dbReference>
<evidence type="ECO:0000259" key="8">
    <source>
        <dbReference type="Pfam" id="PF03299"/>
    </source>
</evidence>
<evidence type="ECO:0000256" key="4">
    <source>
        <dbReference type="ARBA" id="ARBA00023125"/>
    </source>
</evidence>
<evidence type="ECO:0000256" key="5">
    <source>
        <dbReference type="ARBA" id="ARBA00023163"/>
    </source>
</evidence>